<dbReference type="EMBL" id="JAFLVX010000018">
    <property type="protein sequence ID" value="MBO0476791.1"/>
    <property type="molecule type" value="Genomic_DNA"/>
</dbReference>
<comment type="caution">
    <text evidence="1">The sequence shown here is derived from an EMBL/GenBank/DDBJ whole genome shotgun (WGS) entry which is preliminary data.</text>
</comment>
<name>A0ABS3HSR1_9ENTE</name>
<reference evidence="1 2" key="1">
    <citation type="submission" date="2021-03" db="EMBL/GenBank/DDBJ databases">
        <title>Enterococcal diversity collection.</title>
        <authorList>
            <person name="Gilmore M.S."/>
            <person name="Schwartzman J."/>
            <person name="Van Tyne D."/>
            <person name="Martin M."/>
            <person name="Earl A.M."/>
            <person name="Manson A.L."/>
            <person name="Straub T."/>
            <person name="Salamzade R."/>
            <person name="Saavedra J."/>
            <person name="Lebreton F."/>
            <person name="Prichula J."/>
            <person name="Schaufler K."/>
            <person name="Gaca A."/>
            <person name="Sgardioli B."/>
            <person name="Wagenaar J."/>
            <person name="Strong T."/>
        </authorList>
    </citation>
    <scope>NUCLEOTIDE SEQUENCE [LARGE SCALE GENOMIC DNA]</scope>
    <source>
        <strain evidence="1 2">DIV0080</strain>
    </source>
</reference>
<dbReference type="CDD" id="cd07067">
    <property type="entry name" value="HP_PGM_like"/>
    <property type="match status" value="1"/>
</dbReference>
<dbReference type="Pfam" id="PF00300">
    <property type="entry name" value="His_Phos_1"/>
    <property type="match status" value="1"/>
</dbReference>
<dbReference type="InterPro" id="IPR050275">
    <property type="entry name" value="PGM_Phosphatase"/>
</dbReference>
<dbReference type="SMART" id="SM00855">
    <property type="entry name" value="PGAM"/>
    <property type="match status" value="1"/>
</dbReference>
<dbReference type="InterPro" id="IPR029033">
    <property type="entry name" value="His_PPase_superfam"/>
</dbReference>
<dbReference type="Gene3D" id="3.40.50.1240">
    <property type="entry name" value="Phosphoglycerate mutase-like"/>
    <property type="match status" value="1"/>
</dbReference>
<accession>A0ABS3HSR1</accession>
<dbReference type="SUPFAM" id="SSF53254">
    <property type="entry name" value="Phosphoglycerate mutase-like"/>
    <property type="match status" value="1"/>
</dbReference>
<dbReference type="RefSeq" id="WP_206966138.1">
    <property type="nucleotide sequence ID" value="NZ_JAFLVX010000018.1"/>
</dbReference>
<gene>
    <name evidence="1" type="ORF">DOK76_06900</name>
</gene>
<organism evidence="1 2">
    <name type="scientific">Candidatus Vagococcus giribetii</name>
    <dbReference type="NCBI Taxonomy" id="2230876"/>
    <lineage>
        <taxon>Bacteria</taxon>
        <taxon>Bacillati</taxon>
        <taxon>Bacillota</taxon>
        <taxon>Bacilli</taxon>
        <taxon>Lactobacillales</taxon>
        <taxon>Enterococcaceae</taxon>
        <taxon>Vagococcus</taxon>
    </lineage>
</organism>
<proteinExistence type="predicted"/>
<keyword evidence="2" id="KW-1185">Reference proteome</keyword>
<sequence>MRQVYFVRHSLRDFTIREDREVPLTVEGMKLAKELKPFFVNKDISRIYSSPYLRAVQTIEPLAELLNIDIILVEELRERTVGDWVENFSEFSNSQWKDFDYKLENGESLNQVRQRIVSVYEKILKQEESNIIISGHGTSLAILFNAILDGDFGFEDFHKMKMPDIYCGVYSNNQLITFEHVLD</sequence>
<evidence type="ECO:0000313" key="2">
    <source>
        <dbReference type="Proteomes" id="UP000664857"/>
    </source>
</evidence>
<evidence type="ECO:0000313" key="1">
    <source>
        <dbReference type="EMBL" id="MBO0476791.1"/>
    </source>
</evidence>
<protein>
    <submittedName>
        <fullName evidence="1">Histidine phosphatase family protein</fullName>
    </submittedName>
</protein>
<dbReference type="PANTHER" id="PTHR48100">
    <property type="entry name" value="BROAD-SPECIFICITY PHOSPHATASE YOR283W-RELATED"/>
    <property type="match status" value="1"/>
</dbReference>
<dbReference type="Proteomes" id="UP000664857">
    <property type="component" value="Unassembled WGS sequence"/>
</dbReference>
<dbReference type="InterPro" id="IPR013078">
    <property type="entry name" value="His_Pase_superF_clade-1"/>
</dbReference>